<evidence type="ECO:0000313" key="2">
    <source>
        <dbReference type="EMBL" id="JAH78177.1"/>
    </source>
</evidence>
<protein>
    <submittedName>
        <fullName evidence="2">Uncharacterized protein</fullName>
    </submittedName>
</protein>
<dbReference type="EMBL" id="GBXM01030400">
    <property type="protein sequence ID" value="JAH78177.1"/>
    <property type="molecule type" value="Transcribed_RNA"/>
</dbReference>
<accession>A0A0E9VJC3</accession>
<reference evidence="2" key="2">
    <citation type="journal article" date="2015" name="Fish Shellfish Immunol.">
        <title>Early steps in the European eel (Anguilla anguilla)-Vibrio vulnificus interaction in the gills: Role of the RtxA13 toxin.</title>
        <authorList>
            <person name="Callol A."/>
            <person name="Pajuelo D."/>
            <person name="Ebbesson L."/>
            <person name="Teles M."/>
            <person name="MacKenzie S."/>
            <person name="Amaro C."/>
        </authorList>
    </citation>
    <scope>NUCLEOTIDE SEQUENCE</scope>
</reference>
<proteinExistence type="predicted"/>
<feature type="region of interest" description="Disordered" evidence="1">
    <location>
        <begin position="1"/>
        <end position="20"/>
    </location>
</feature>
<evidence type="ECO:0000256" key="1">
    <source>
        <dbReference type="SAM" id="MobiDB-lite"/>
    </source>
</evidence>
<name>A0A0E9VJC3_ANGAN</name>
<organism evidence="2">
    <name type="scientific">Anguilla anguilla</name>
    <name type="common">European freshwater eel</name>
    <name type="synonym">Muraena anguilla</name>
    <dbReference type="NCBI Taxonomy" id="7936"/>
    <lineage>
        <taxon>Eukaryota</taxon>
        <taxon>Metazoa</taxon>
        <taxon>Chordata</taxon>
        <taxon>Craniata</taxon>
        <taxon>Vertebrata</taxon>
        <taxon>Euteleostomi</taxon>
        <taxon>Actinopterygii</taxon>
        <taxon>Neopterygii</taxon>
        <taxon>Teleostei</taxon>
        <taxon>Anguilliformes</taxon>
        <taxon>Anguillidae</taxon>
        <taxon>Anguilla</taxon>
    </lineage>
</organism>
<sequence length="62" mass="6747">MVCGLASCPPKHRTPNLSTGLRPKRNRHHICTDHKAVMGVTRRKCSAAFSFLHGVACCCLGN</sequence>
<reference evidence="2" key="1">
    <citation type="submission" date="2014-11" db="EMBL/GenBank/DDBJ databases">
        <authorList>
            <person name="Amaro Gonzalez C."/>
        </authorList>
    </citation>
    <scope>NUCLEOTIDE SEQUENCE</scope>
</reference>
<dbReference type="AlphaFoldDB" id="A0A0E9VJC3"/>